<dbReference type="HOGENOM" id="CLU_1304557_0_0_1"/>
<dbReference type="Proteomes" id="UP000001631">
    <property type="component" value="Unassembled WGS sequence"/>
</dbReference>
<sequence length="211" mass="23414">MPGIRRGLSRVKPCLATLVGREARGAPRLELTGRATPLKVGSYAKGSTVWGDACPEGITNFFWLHCESLVGMLQINLDILYHWGPFVVTGDKLCLVAKLDILFRMKLRGVKKVIECFESINHLDLSCNTKLPLNRQMEIVSARNVVIHETYSSAQARVQPRFFFAFPLIPSALAFLEDPLWWIIEADGRVQRPGPLAETSSASELDAIPGP</sequence>
<name>C0NUY2_AJECG</name>
<dbReference type="InParanoid" id="C0NUY2"/>
<evidence type="ECO:0000313" key="2">
    <source>
        <dbReference type="Proteomes" id="UP000001631"/>
    </source>
</evidence>
<dbReference type="GeneID" id="69039762"/>
<dbReference type="EMBL" id="GG663372">
    <property type="protein sequence ID" value="EEH04795.1"/>
    <property type="molecule type" value="Genomic_DNA"/>
</dbReference>
<proteinExistence type="predicted"/>
<dbReference type="AlphaFoldDB" id="C0NUY2"/>
<protein>
    <submittedName>
        <fullName evidence="1">Uncharacterized protein</fullName>
    </submittedName>
</protein>
<evidence type="ECO:0000313" key="1">
    <source>
        <dbReference type="EMBL" id="EEH04795.1"/>
    </source>
</evidence>
<reference evidence="1" key="1">
    <citation type="submission" date="2009-02" db="EMBL/GenBank/DDBJ databases">
        <title>The Genome Sequence of Ajellomyces capsulatus strain G186AR.</title>
        <authorList>
            <consortium name="The Broad Institute Genome Sequencing Platform"/>
            <person name="Champion M."/>
            <person name="Cuomo C."/>
            <person name="Ma L.-J."/>
            <person name="Henn M.R."/>
            <person name="Sil A."/>
            <person name="Goldman B."/>
            <person name="Young S.K."/>
            <person name="Kodira C.D."/>
            <person name="Zeng Q."/>
            <person name="Koehrsen M."/>
            <person name="Alvarado L."/>
            <person name="Berlin A."/>
            <person name="Borenstein D."/>
            <person name="Chen Z."/>
            <person name="Engels R."/>
            <person name="Freedman E."/>
            <person name="Gellesch M."/>
            <person name="Goldberg J."/>
            <person name="Griggs A."/>
            <person name="Gujja S."/>
            <person name="Heiman D."/>
            <person name="Hepburn T."/>
            <person name="Howarth C."/>
            <person name="Jen D."/>
            <person name="Larson L."/>
            <person name="Lewis B."/>
            <person name="Mehta T."/>
            <person name="Park D."/>
            <person name="Pearson M."/>
            <person name="Roberts A."/>
            <person name="Saif S."/>
            <person name="Shea T."/>
            <person name="Shenoy N."/>
            <person name="Sisk P."/>
            <person name="Stolte C."/>
            <person name="Sykes S."/>
            <person name="Walk T."/>
            <person name="White J."/>
            <person name="Yandava C."/>
            <person name="Klein B."/>
            <person name="McEwen J.G."/>
            <person name="Puccia R."/>
            <person name="Goldman G.H."/>
            <person name="Felipe M.S."/>
            <person name="Nino-Vega G."/>
            <person name="San-Blas G."/>
            <person name="Taylor J."/>
            <person name="Mendoza L."/>
            <person name="Galagan J."/>
            <person name="Nusbaum C."/>
            <person name="Birren B."/>
        </authorList>
    </citation>
    <scope>NUCLEOTIDE SEQUENCE</scope>
    <source>
        <strain evidence="1">G186AR</strain>
    </source>
</reference>
<dbReference type="RefSeq" id="XP_045285276.1">
    <property type="nucleotide sequence ID" value="XM_045433795.1"/>
</dbReference>
<accession>C0NUY2</accession>
<organism evidence="1 2">
    <name type="scientific">Ajellomyces capsulatus (strain G186AR / H82 / ATCC MYA-2454 / RMSCC 2432)</name>
    <name type="common">Darling's disease fungus</name>
    <name type="synonym">Histoplasma capsulatum</name>
    <dbReference type="NCBI Taxonomy" id="447093"/>
    <lineage>
        <taxon>Eukaryota</taxon>
        <taxon>Fungi</taxon>
        <taxon>Dikarya</taxon>
        <taxon>Ascomycota</taxon>
        <taxon>Pezizomycotina</taxon>
        <taxon>Eurotiomycetes</taxon>
        <taxon>Eurotiomycetidae</taxon>
        <taxon>Onygenales</taxon>
        <taxon>Ajellomycetaceae</taxon>
        <taxon>Histoplasma</taxon>
    </lineage>
</organism>
<keyword evidence="2" id="KW-1185">Reference proteome</keyword>
<gene>
    <name evidence="1" type="ORF">HCBG_06746</name>
</gene>